<comment type="catalytic activity">
    <reaction evidence="12">
        <text>2-methylpropanoyl-CoA + oxidized [electron-transfer flavoprotein] + H(+) = 2-methylpropenoyl-CoA + reduced [electron-transfer flavoprotein]</text>
        <dbReference type="Rhea" id="RHEA:44180"/>
        <dbReference type="Rhea" id="RHEA-COMP:10685"/>
        <dbReference type="Rhea" id="RHEA-COMP:10686"/>
        <dbReference type="ChEBI" id="CHEBI:15378"/>
        <dbReference type="ChEBI" id="CHEBI:57338"/>
        <dbReference type="ChEBI" id="CHEBI:57692"/>
        <dbReference type="ChEBI" id="CHEBI:58307"/>
        <dbReference type="ChEBI" id="CHEBI:62500"/>
    </reaction>
    <physiologicalReaction direction="left-to-right" evidence="12">
        <dbReference type="Rhea" id="RHEA:44181"/>
    </physiologicalReaction>
</comment>
<accession>A0A914C2C4</accession>
<evidence type="ECO:0000256" key="2">
    <source>
        <dbReference type="ARBA" id="ARBA00022630"/>
    </source>
</evidence>
<evidence type="ECO:0000259" key="13">
    <source>
        <dbReference type="Pfam" id="PF00441"/>
    </source>
</evidence>
<evidence type="ECO:0000256" key="3">
    <source>
        <dbReference type="ARBA" id="ARBA00023002"/>
    </source>
</evidence>
<evidence type="ECO:0000313" key="15">
    <source>
        <dbReference type="WBParaSite" id="ACRNAN_Path_1581.g6144.t1"/>
    </source>
</evidence>
<comment type="catalytic activity">
    <reaction evidence="7">
        <text>valproyl-CoA + oxidized [electron-transfer flavoprotein] + H(+) = (2E)-2-propylpent-2-enoyl-CoA + reduced [electron-transfer flavoprotein]</text>
        <dbReference type="Rhea" id="RHEA:65344"/>
        <dbReference type="Rhea" id="RHEA-COMP:10685"/>
        <dbReference type="Rhea" id="RHEA-COMP:10686"/>
        <dbReference type="ChEBI" id="CHEBI:15378"/>
        <dbReference type="ChEBI" id="CHEBI:57692"/>
        <dbReference type="ChEBI" id="CHEBI:58307"/>
        <dbReference type="ChEBI" id="CHEBI:156457"/>
        <dbReference type="ChEBI" id="CHEBI:156458"/>
    </reaction>
    <physiologicalReaction direction="left-to-right" evidence="7">
        <dbReference type="Rhea" id="RHEA:65345"/>
    </physiologicalReaction>
</comment>
<dbReference type="PANTHER" id="PTHR43884">
    <property type="entry name" value="ACYL-COA DEHYDROGENASE"/>
    <property type="match status" value="1"/>
</dbReference>
<name>A0A914C2C4_9BILA</name>
<comment type="catalytic activity">
    <reaction evidence="8">
        <text>(2R)-2-methylbutanoyl-CoA + oxidized [electron-transfer flavoprotein] + H(+) = ethylacryloyl-CoA + reduced [electron-transfer flavoprotein]</text>
        <dbReference type="Rhea" id="RHEA:65296"/>
        <dbReference type="Rhea" id="RHEA-COMP:10685"/>
        <dbReference type="Rhea" id="RHEA-COMP:10686"/>
        <dbReference type="ChEBI" id="CHEBI:15378"/>
        <dbReference type="ChEBI" id="CHEBI:57692"/>
        <dbReference type="ChEBI" id="CHEBI:58307"/>
        <dbReference type="ChEBI" id="CHEBI:156439"/>
        <dbReference type="ChEBI" id="CHEBI:156440"/>
    </reaction>
    <physiologicalReaction direction="left-to-right" evidence="8">
        <dbReference type="Rhea" id="RHEA:65297"/>
    </physiologicalReaction>
</comment>
<evidence type="ECO:0000256" key="6">
    <source>
        <dbReference type="ARBA" id="ARBA00042821"/>
    </source>
</evidence>
<evidence type="ECO:0000256" key="11">
    <source>
        <dbReference type="ARBA" id="ARBA00049552"/>
    </source>
</evidence>
<reference evidence="15" key="1">
    <citation type="submission" date="2022-11" db="UniProtKB">
        <authorList>
            <consortium name="WormBaseParasite"/>
        </authorList>
    </citation>
    <scope>IDENTIFICATION</scope>
</reference>
<proteinExistence type="predicted"/>
<dbReference type="Gene3D" id="1.20.140.10">
    <property type="entry name" value="Butyryl-CoA Dehydrogenase, subunit A, domain 3"/>
    <property type="match status" value="1"/>
</dbReference>
<evidence type="ECO:0000256" key="9">
    <source>
        <dbReference type="ARBA" id="ARBA00049096"/>
    </source>
</evidence>
<dbReference type="InterPro" id="IPR009075">
    <property type="entry name" value="AcylCo_DH/oxidase_C"/>
</dbReference>
<dbReference type="FunFam" id="1.20.140.10:FF:000002">
    <property type="entry name" value="Acyl-CoA dehydrogenase short/branched chain"/>
    <property type="match status" value="1"/>
</dbReference>
<dbReference type="PANTHER" id="PTHR43884:SF1">
    <property type="entry name" value="SHORT_BRANCHED CHAIN SPECIFIC ACYL-COA DEHYDROGENASE, MITOCHONDRIAL"/>
    <property type="match status" value="1"/>
</dbReference>
<evidence type="ECO:0000256" key="12">
    <source>
        <dbReference type="ARBA" id="ARBA00051903"/>
    </source>
</evidence>
<evidence type="ECO:0000256" key="1">
    <source>
        <dbReference type="ARBA" id="ARBA00005189"/>
    </source>
</evidence>
<evidence type="ECO:0000256" key="10">
    <source>
        <dbReference type="ARBA" id="ARBA00049192"/>
    </source>
</evidence>
<organism evidence="14 15">
    <name type="scientific">Acrobeloides nanus</name>
    <dbReference type="NCBI Taxonomy" id="290746"/>
    <lineage>
        <taxon>Eukaryota</taxon>
        <taxon>Metazoa</taxon>
        <taxon>Ecdysozoa</taxon>
        <taxon>Nematoda</taxon>
        <taxon>Chromadorea</taxon>
        <taxon>Rhabditida</taxon>
        <taxon>Tylenchina</taxon>
        <taxon>Cephalobomorpha</taxon>
        <taxon>Cephaloboidea</taxon>
        <taxon>Cephalobidae</taxon>
        <taxon>Acrobeloides</taxon>
    </lineage>
</organism>
<comment type="catalytic activity">
    <reaction evidence="10">
        <text>hexanoyl-CoA + oxidized [electron-transfer flavoprotein] + H(+) = (2E)-hexenoyl-CoA + reduced [electron-transfer flavoprotein]</text>
        <dbReference type="Rhea" id="RHEA:43464"/>
        <dbReference type="Rhea" id="RHEA-COMP:10685"/>
        <dbReference type="Rhea" id="RHEA-COMP:10686"/>
        <dbReference type="ChEBI" id="CHEBI:15378"/>
        <dbReference type="ChEBI" id="CHEBI:57692"/>
        <dbReference type="ChEBI" id="CHEBI:58307"/>
        <dbReference type="ChEBI" id="CHEBI:62077"/>
        <dbReference type="ChEBI" id="CHEBI:62620"/>
    </reaction>
    <physiologicalReaction direction="left-to-right" evidence="10">
        <dbReference type="Rhea" id="RHEA:43465"/>
    </physiologicalReaction>
</comment>
<evidence type="ECO:0000256" key="7">
    <source>
        <dbReference type="ARBA" id="ARBA00048307"/>
    </source>
</evidence>
<feature type="domain" description="Acyl-CoA dehydrogenase/oxidase C-terminal" evidence="13">
    <location>
        <begin position="1"/>
        <end position="126"/>
    </location>
</feature>
<evidence type="ECO:0000256" key="5">
    <source>
        <dbReference type="ARBA" id="ARBA00041537"/>
    </source>
</evidence>
<dbReference type="PROSITE" id="PS00073">
    <property type="entry name" value="ACYL_COA_DH_2"/>
    <property type="match status" value="1"/>
</dbReference>
<keyword evidence="2" id="KW-0285">Flavoprotein</keyword>
<comment type="pathway">
    <text evidence="1">Lipid metabolism.</text>
</comment>
<evidence type="ECO:0000256" key="8">
    <source>
        <dbReference type="ARBA" id="ARBA00048592"/>
    </source>
</evidence>
<dbReference type="InterPro" id="IPR036250">
    <property type="entry name" value="AcylCo_DH-like_C"/>
</dbReference>
<evidence type="ECO:0000313" key="14">
    <source>
        <dbReference type="Proteomes" id="UP000887540"/>
    </source>
</evidence>
<protein>
    <recommendedName>
        <fullName evidence="4">Short/branched chain specific acyl-CoA dehydrogenase, mitochondrial</fullName>
    </recommendedName>
    <alternativeName>
        <fullName evidence="6">2-methyl branched chain acyl-CoA dehydrogenase</fullName>
    </alternativeName>
    <alternativeName>
        <fullName evidence="5">2-methylbutyryl-coenzyme A dehydrogenase</fullName>
    </alternativeName>
</protein>
<evidence type="ECO:0000256" key="4">
    <source>
        <dbReference type="ARBA" id="ARBA00039850"/>
    </source>
</evidence>
<dbReference type="GO" id="GO:0003995">
    <property type="term" value="F:acyl-CoA dehydrogenase activity"/>
    <property type="evidence" value="ECO:0007669"/>
    <property type="project" value="InterPro"/>
</dbReference>
<dbReference type="WBParaSite" id="ACRNAN_Path_1581.g6144.t1">
    <property type="protein sequence ID" value="ACRNAN_Path_1581.g6144.t1"/>
    <property type="gene ID" value="ACRNAN_Path_1581.g6144"/>
</dbReference>
<dbReference type="Pfam" id="PF00441">
    <property type="entry name" value="Acyl-CoA_dh_1"/>
    <property type="match status" value="1"/>
</dbReference>
<dbReference type="Proteomes" id="UP000887540">
    <property type="component" value="Unplaced"/>
</dbReference>
<dbReference type="GO" id="GO:0005739">
    <property type="term" value="C:mitochondrion"/>
    <property type="evidence" value="ECO:0007669"/>
    <property type="project" value="TreeGrafter"/>
</dbReference>
<sequence length="134" mass="15189">MLGMAQGCFDQTISYLQERKQFGSRLIDFQGMQHQVSEVATEIEAARLMVYNAARMKDNGFDFIKEAAMAKYYSSVIATKTTSRCVEWMGGVGFTKDYPIEKYYRDCKIGTIYGGTSNIQLNTIAKLVDAEYKK</sequence>
<dbReference type="InterPro" id="IPR006089">
    <property type="entry name" value="Acyl-CoA_DH_CS"/>
</dbReference>
<dbReference type="SUPFAM" id="SSF47203">
    <property type="entry name" value="Acyl-CoA dehydrogenase C-terminal domain-like"/>
    <property type="match status" value="1"/>
</dbReference>
<dbReference type="AlphaFoldDB" id="A0A914C2C4"/>
<keyword evidence="3" id="KW-0560">Oxidoreductase</keyword>
<comment type="catalytic activity">
    <reaction evidence="9">
        <text>butanoyl-CoA + oxidized [electron-transfer flavoprotein] + H(+) = (2E)-butenoyl-CoA + reduced [electron-transfer flavoprotein]</text>
        <dbReference type="Rhea" id="RHEA:24004"/>
        <dbReference type="Rhea" id="RHEA-COMP:10685"/>
        <dbReference type="Rhea" id="RHEA-COMP:10686"/>
        <dbReference type="ChEBI" id="CHEBI:15378"/>
        <dbReference type="ChEBI" id="CHEBI:57332"/>
        <dbReference type="ChEBI" id="CHEBI:57371"/>
        <dbReference type="ChEBI" id="CHEBI:57692"/>
        <dbReference type="ChEBI" id="CHEBI:58307"/>
    </reaction>
    <physiologicalReaction direction="left-to-right" evidence="9">
        <dbReference type="Rhea" id="RHEA:24005"/>
    </physiologicalReaction>
</comment>
<keyword evidence="14" id="KW-1185">Reference proteome</keyword>
<comment type="catalytic activity">
    <reaction evidence="11">
        <text>(2S)-2-methylbutanoyl-CoA + oxidized [electron-transfer flavoprotein] + H(+) = (2E)-2-methylbut-2-enoyl-CoA + reduced [electron-transfer flavoprotein]</text>
        <dbReference type="Rhea" id="RHEA:48256"/>
        <dbReference type="Rhea" id="RHEA-COMP:10685"/>
        <dbReference type="Rhea" id="RHEA-COMP:10686"/>
        <dbReference type="ChEBI" id="CHEBI:15378"/>
        <dbReference type="ChEBI" id="CHEBI:57337"/>
        <dbReference type="ChEBI" id="CHEBI:57692"/>
        <dbReference type="ChEBI" id="CHEBI:58307"/>
        <dbReference type="ChEBI" id="CHEBI:88166"/>
    </reaction>
    <physiologicalReaction direction="left-to-right" evidence="11">
        <dbReference type="Rhea" id="RHEA:48257"/>
    </physiologicalReaction>
</comment>